<keyword evidence="4" id="KW-1185">Reference proteome</keyword>
<organism evidence="3 4">
    <name type="scientific">Tetradesmus obliquus</name>
    <name type="common">Green alga</name>
    <name type="synonym">Acutodesmus obliquus</name>
    <dbReference type="NCBI Taxonomy" id="3088"/>
    <lineage>
        <taxon>Eukaryota</taxon>
        <taxon>Viridiplantae</taxon>
        <taxon>Chlorophyta</taxon>
        <taxon>core chlorophytes</taxon>
        <taxon>Chlorophyceae</taxon>
        <taxon>CS clade</taxon>
        <taxon>Sphaeropleales</taxon>
        <taxon>Scenedesmaceae</taxon>
        <taxon>Tetradesmus</taxon>
    </lineage>
</organism>
<accession>A0ABY8UBV5</accession>
<dbReference type="Proteomes" id="UP001244341">
    <property type="component" value="Chromosome 10b"/>
</dbReference>
<dbReference type="InterPro" id="IPR036188">
    <property type="entry name" value="FAD/NAD-bd_sf"/>
</dbReference>
<dbReference type="PANTHER" id="PTHR21178:SF8">
    <property type="entry name" value="CILIA- AND FLAGELLA-ASSOCIATED PROTEIN 61"/>
    <property type="match status" value="1"/>
</dbReference>
<proteinExistence type="predicted"/>
<evidence type="ECO:0000256" key="1">
    <source>
        <dbReference type="SAM" id="Coils"/>
    </source>
</evidence>
<keyword evidence="1" id="KW-0175">Coiled coil</keyword>
<reference evidence="3 4" key="1">
    <citation type="submission" date="2023-05" db="EMBL/GenBank/DDBJ databases">
        <title>A 100% complete, gapless, phased diploid assembly of the Scenedesmus obliquus UTEX 3031 genome.</title>
        <authorList>
            <person name="Biondi T.C."/>
            <person name="Hanschen E.R."/>
            <person name="Kwon T."/>
            <person name="Eng W."/>
            <person name="Kruse C.P.S."/>
            <person name="Koehler S.I."/>
            <person name="Kunde Y."/>
            <person name="Gleasner C.D."/>
            <person name="You Mak K.T."/>
            <person name="Polle J."/>
            <person name="Hovde B.T."/>
            <person name="Starkenburg S.R."/>
        </authorList>
    </citation>
    <scope>NUCLEOTIDE SEQUENCE [LARGE SCALE GENOMIC DNA]</scope>
    <source>
        <strain evidence="3 4">DOE0152z</strain>
    </source>
</reference>
<dbReference type="Pfam" id="PF16092">
    <property type="entry name" value="CFAP61_N"/>
    <property type="match status" value="1"/>
</dbReference>
<protein>
    <recommendedName>
        <fullName evidence="2">Cilia- and flagella-associated protein 61 N-terminal domain-containing protein</fullName>
    </recommendedName>
</protein>
<evidence type="ECO:0000313" key="3">
    <source>
        <dbReference type="EMBL" id="WIA18854.1"/>
    </source>
</evidence>
<dbReference type="InterPro" id="IPR032151">
    <property type="entry name" value="CFAP61_N"/>
</dbReference>
<name>A0ABY8UBV5_TETOB</name>
<evidence type="ECO:0000259" key="2">
    <source>
        <dbReference type="Pfam" id="PF16092"/>
    </source>
</evidence>
<gene>
    <name evidence="3" type="ORF">OEZ85_003532</name>
</gene>
<feature type="coiled-coil region" evidence="1">
    <location>
        <begin position="249"/>
        <end position="276"/>
    </location>
</feature>
<dbReference type="InterPro" id="IPR038884">
    <property type="entry name" value="CFAP61"/>
</dbReference>
<sequence>MGEVVILPCTADNFGAVTEYCRGTAEASKLHHRSLSLIAWDTSAKAVVGYLSIDFACAASDHAAHAARLASIDTQRLGFNSSTSAYVQYAKVDEHVQVPVTLQLLLAAFSSVPVLTHLLLVRHTELQPEAQPGLSAAFSKAMHSSSSGLWLYECSRRAVLPPLQVRRAKVEDHDDLLPMVAAAAAGACPSLAALPESCKPDQPFALTRLIGSQDEENVVLVAEDQGKLSFDLGPFDGFLPAEVYEACEAAAQQGAAAKAEQRLQEQQQQGEEAAAALPIMPTEENVREELLPLLLQAASRQQHGGSSGAQHSLLAVTMLCMLPGYEARAVDFMLPAFREFAGKDYYVLSLPHREHEPPLASLMSRLPPLPGSPYPEVLLLGHRAGLAVQEGAWEVRLAVPDDVVGLHGLIGSLASAVEVQEAFLHALGRQGAVVAVVQGQLVAMAAITPAVDLQLLQDNFNLAEGLPADCCNNTTAHAELDVCVVNPVFSKSVGALLAGVLHLLGKSYLHYALLPGQAVPDWLGLMQQQPPRHSSSPAAGKADFALYSFSKHMAYAPKQSVNSQIVIAGASQTALSCLEQLLLQRHISFNSLTLLAPGGVPVGGVACTYTAGLVARMGVQAAVTIVDGQMASLDTEQKLVGLDDGSQLPYDLLVMATGLQDQLGPAIAAACPEAAHFVLSSQALIRGSISAEAAASLSSVLLYGADLQAFDVVAALTDAGVSPDAITWVCPDQEQQDPLLPLLTALAGQLQLELPSPQQGQLVELLPTQDGARAVADLQACNAGPVQQLELDLLVGCGRRGPSAAVARCLGSAGLVWDGRLVVDAGYKSSDAAVMGAGPAAKFSR</sequence>
<dbReference type="SUPFAM" id="SSF51905">
    <property type="entry name" value="FAD/NAD(P)-binding domain"/>
    <property type="match status" value="1"/>
</dbReference>
<dbReference type="EMBL" id="CP126217">
    <property type="protein sequence ID" value="WIA18854.1"/>
    <property type="molecule type" value="Genomic_DNA"/>
</dbReference>
<dbReference type="PANTHER" id="PTHR21178">
    <property type="entry name" value="CILIA- AND FLAGELLA-ASSOCIATED PROTEIN 61"/>
    <property type="match status" value="1"/>
</dbReference>
<dbReference type="Gene3D" id="3.50.50.60">
    <property type="entry name" value="FAD/NAD(P)-binding domain"/>
    <property type="match status" value="2"/>
</dbReference>
<feature type="domain" description="Cilia- and flagella-associated protein 61 N-terminal" evidence="2">
    <location>
        <begin position="89"/>
        <end position="227"/>
    </location>
</feature>
<evidence type="ECO:0000313" key="4">
    <source>
        <dbReference type="Proteomes" id="UP001244341"/>
    </source>
</evidence>